<evidence type="ECO:0000313" key="2">
    <source>
        <dbReference type="EMBL" id="MRH44799.1"/>
    </source>
</evidence>
<sequence>MATRQSVENLIEKANTYLSTAQEQLEITNRNGFEVDEAYSQSQQSLAEVEQEIQKMMDSANHQQRDQLHRLHLKVSNYMNDMVLDQIDLNKFE</sequence>
<dbReference type="EMBL" id="WJNG01000018">
    <property type="protein sequence ID" value="MRH44799.1"/>
    <property type="molecule type" value="Genomic_DNA"/>
</dbReference>
<reference evidence="2" key="1">
    <citation type="submission" date="2019-11" db="EMBL/GenBank/DDBJ databases">
        <authorList>
            <person name="Li J."/>
        </authorList>
    </citation>
    <scope>NUCLEOTIDE SEQUENCE</scope>
    <source>
        <strain evidence="2">B6B</strain>
    </source>
</reference>
<name>A0A6A8DM04_9BACI</name>
<dbReference type="RefSeq" id="WP_153738396.1">
    <property type="nucleotide sequence ID" value="NZ_WJNG01000018.1"/>
</dbReference>
<dbReference type="Proteomes" id="UP000799092">
    <property type="component" value="Unassembled WGS sequence"/>
</dbReference>
<evidence type="ECO:0000256" key="1">
    <source>
        <dbReference type="SAM" id="Coils"/>
    </source>
</evidence>
<feature type="coiled-coil region" evidence="1">
    <location>
        <begin position="11"/>
        <end position="66"/>
    </location>
</feature>
<keyword evidence="1" id="KW-0175">Coiled coil</keyword>
<gene>
    <name evidence="2" type="ORF">GH741_19295</name>
</gene>
<dbReference type="Pfam" id="PF10732">
    <property type="entry name" value="DUF2524"/>
    <property type="match status" value="1"/>
</dbReference>
<proteinExistence type="predicted"/>
<accession>A0A6A8DM04</accession>
<comment type="caution">
    <text evidence="2">The sequence shown here is derived from an EMBL/GenBank/DDBJ whole genome shotgun (WGS) entry which is preliminary data.</text>
</comment>
<dbReference type="AlphaFoldDB" id="A0A6A8DM04"/>
<organism evidence="2 3">
    <name type="scientific">Aquibacillus halophilus</name>
    <dbReference type="NCBI Taxonomy" id="930132"/>
    <lineage>
        <taxon>Bacteria</taxon>
        <taxon>Bacillati</taxon>
        <taxon>Bacillota</taxon>
        <taxon>Bacilli</taxon>
        <taxon>Bacillales</taxon>
        <taxon>Bacillaceae</taxon>
        <taxon>Aquibacillus</taxon>
    </lineage>
</organism>
<dbReference type="OrthoDB" id="2970872at2"/>
<keyword evidence="3" id="KW-1185">Reference proteome</keyword>
<protein>
    <submittedName>
        <fullName evidence="2">DUF2524 family protein</fullName>
    </submittedName>
</protein>
<dbReference type="InterPro" id="IPR019668">
    <property type="entry name" value="Uncharacterised_YtzC"/>
</dbReference>
<evidence type="ECO:0000313" key="3">
    <source>
        <dbReference type="Proteomes" id="UP000799092"/>
    </source>
</evidence>